<organism evidence="11 12">
    <name type="scientific">Oerskovia merdavium</name>
    <dbReference type="NCBI Taxonomy" id="2762227"/>
    <lineage>
        <taxon>Bacteria</taxon>
        <taxon>Bacillati</taxon>
        <taxon>Actinomycetota</taxon>
        <taxon>Actinomycetes</taxon>
        <taxon>Micrococcales</taxon>
        <taxon>Cellulomonadaceae</taxon>
        <taxon>Oerskovia</taxon>
    </lineage>
</organism>
<evidence type="ECO:0000256" key="4">
    <source>
        <dbReference type="ARBA" id="ARBA00022840"/>
    </source>
</evidence>
<gene>
    <name evidence="7" type="primary">glnE</name>
    <name evidence="11" type="ORF">H9641_16525</name>
</gene>
<feature type="region of interest" description="Disordered" evidence="8">
    <location>
        <begin position="124"/>
        <end position="153"/>
    </location>
</feature>
<keyword evidence="6 7" id="KW-0511">Multifunctional enzyme</keyword>
<dbReference type="InterPro" id="IPR005190">
    <property type="entry name" value="GlnE_rpt_dom"/>
</dbReference>
<dbReference type="EC" id="2.7.7.89" evidence="7"/>
<comment type="cofactor">
    <cofactor evidence="7">
        <name>Mg(2+)</name>
        <dbReference type="ChEBI" id="CHEBI:18420"/>
    </cofactor>
</comment>
<accession>A0ABR8U2S3</accession>
<reference evidence="11 12" key="1">
    <citation type="submission" date="2020-08" db="EMBL/GenBank/DDBJ databases">
        <title>A Genomic Blueprint of the Chicken Gut Microbiome.</title>
        <authorList>
            <person name="Gilroy R."/>
            <person name="Ravi A."/>
            <person name="Getino M."/>
            <person name="Pursley I."/>
            <person name="Horton D.L."/>
            <person name="Alikhan N.-F."/>
            <person name="Baker D."/>
            <person name="Gharbi K."/>
            <person name="Hall N."/>
            <person name="Watson M."/>
            <person name="Adriaenssens E.M."/>
            <person name="Foster-Nyarko E."/>
            <person name="Jarju S."/>
            <person name="Secka A."/>
            <person name="Antonio M."/>
            <person name="Oren A."/>
            <person name="Chaudhuri R."/>
            <person name="La Ragione R.M."/>
            <person name="Hildebrand F."/>
            <person name="Pallen M.J."/>
        </authorList>
    </citation>
    <scope>NUCLEOTIDE SEQUENCE [LARGE SCALE GENOMIC DNA]</scope>
    <source>
        <strain evidence="11 12">Sa2CUA9</strain>
    </source>
</reference>
<evidence type="ECO:0000256" key="1">
    <source>
        <dbReference type="ARBA" id="ARBA00022679"/>
    </source>
</evidence>
<name>A0ABR8U2S3_9CELL</name>
<evidence type="ECO:0000256" key="7">
    <source>
        <dbReference type="HAMAP-Rule" id="MF_00802"/>
    </source>
</evidence>
<dbReference type="Pfam" id="PF03710">
    <property type="entry name" value="GlnE"/>
    <property type="match status" value="2"/>
</dbReference>
<evidence type="ECO:0000259" key="9">
    <source>
        <dbReference type="Pfam" id="PF03710"/>
    </source>
</evidence>
<feature type="domain" description="PII-uridylyltransferase/Glutamine-synthetase adenylyltransferase" evidence="10">
    <location>
        <begin position="424"/>
        <end position="564"/>
    </location>
</feature>
<dbReference type="EC" id="2.7.7.42" evidence="7"/>
<evidence type="ECO:0000313" key="11">
    <source>
        <dbReference type="EMBL" id="MBD7982311.1"/>
    </source>
</evidence>
<evidence type="ECO:0000259" key="10">
    <source>
        <dbReference type="Pfam" id="PF08335"/>
    </source>
</evidence>
<dbReference type="HAMAP" id="MF_00802">
    <property type="entry name" value="GlnE"/>
    <property type="match status" value="1"/>
</dbReference>
<evidence type="ECO:0000256" key="3">
    <source>
        <dbReference type="ARBA" id="ARBA00022741"/>
    </source>
</evidence>
<keyword evidence="12" id="KW-1185">Reference proteome</keyword>
<dbReference type="EMBL" id="JACSQF010000020">
    <property type="protein sequence ID" value="MBD7982311.1"/>
    <property type="molecule type" value="Genomic_DNA"/>
</dbReference>
<dbReference type="RefSeq" id="WP_191805533.1">
    <property type="nucleotide sequence ID" value="NZ_JACSQF010000020.1"/>
</dbReference>
<feature type="domain" description="Glutamate-ammonia ligase adenylyltransferase repeated" evidence="9">
    <location>
        <begin position="670"/>
        <end position="908"/>
    </location>
</feature>
<dbReference type="Pfam" id="PF08335">
    <property type="entry name" value="GlnD_UR_UTase"/>
    <property type="match status" value="2"/>
</dbReference>
<feature type="domain" description="PII-uridylyltransferase/Glutamine-synthetase adenylyltransferase" evidence="10">
    <location>
        <begin position="946"/>
        <end position="1076"/>
    </location>
</feature>
<dbReference type="InterPro" id="IPR013546">
    <property type="entry name" value="PII_UdlTrfase/GS_AdlTrfase"/>
</dbReference>
<evidence type="ECO:0000256" key="8">
    <source>
        <dbReference type="SAM" id="MobiDB-lite"/>
    </source>
</evidence>
<dbReference type="Proteomes" id="UP000655570">
    <property type="component" value="Unassembled WGS sequence"/>
</dbReference>
<feature type="region of interest" description="Adenylyl transferase" evidence="7">
    <location>
        <begin position="576"/>
        <end position="1080"/>
    </location>
</feature>
<feature type="domain" description="Glutamate-ammonia ligase adenylyltransferase repeated" evidence="9">
    <location>
        <begin position="157"/>
        <end position="400"/>
    </location>
</feature>
<comment type="function">
    <text evidence="7">Involved in the regulation of glutamine synthetase GlnA, a key enzyme in the process to assimilate ammonia. When cellular nitrogen levels are high, the C-terminal adenylyl transferase (AT) inactivates GlnA by covalent transfer of an adenylyl group from ATP to specific tyrosine residue of GlnA, thus reducing its activity. Conversely, when nitrogen levels are low, the N-terminal adenylyl removase (AR) activates GlnA by removing the adenylyl group by phosphorolysis, increasing its activity. The regulatory region of GlnE binds the signal transduction protein PII (GlnB) which indicates the nitrogen status of the cell.</text>
</comment>
<keyword evidence="4 7" id="KW-0067">ATP-binding</keyword>
<dbReference type="CDD" id="cd05401">
    <property type="entry name" value="NT_GlnE_GlnD_like"/>
    <property type="match status" value="2"/>
</dbReference>
<dbReference type="InterPro" id="IPR023057">
    <property type="entry name" value="GlnE"/>
</dbReference>
<dbReference type="NCBIfam" id="NF010707">
    <property type="entry name" value="PRK14109.1"/>
    <property type="match status" value="1"/>
</dbReference>
<dbReference type="Gene3D" id="3.30.460.10">
    <property type="entry name" value="Beta Polymerase, domain 2"/>
    <property type="match status" value="2"/>
</dbReference>
<protein>
    <recommendedName>
        <fullName evidence="7">Bifunctional glutamine synthetase adenylyltransferase/adenylyl-removing enzyme</fullName>
    </recommendedName>
    <alternativeName>
        <fullName evidence="7">ATP:glutamine synthetase adenylyltransferase</fullName>
    </alternativeName>
    <alternativeName>
        <fullName evidence="7">ATase</fullName>
    </alternativeName>
    <domain>
        <recommendedName>
            <fullName evidence="7">Glutamine synthetase adenylyl-L-tyrosine phosphorylase</fullName>
            <ecNumber evidence="7">2.7.7.89</ecNumber>
        </recommendedName>
        <alternativeName>
            <fullName evidence="7">Adenylyl removase</fullName>
            <shortName evidence="7">AR</shortName>
            <shortName evidence="7">AT-N</shortName>
        </alternativeName>
    </domain>
    <domain>
        <recommendedName>
            <fullName evidence="7">Glutamine synthetase adenylyl transferase</fullName>
            <ecNumber evidence="7">2.7.7.42</ecNumber>
        </recommendedName>
        <alternativeName>
            <fullName evidence="7">Adenylyl transferase</fullName>
            <shortName evidence="7">AT</shortName>
            <shortName evidence="7">AT-C</shortName>
        </alternativeName>
    </domain>
</protein>
<evidence type="ECO:0000256" key="6">
    <source>
        <dbReference type="ARBA" id="ARBA00023268"/>
    </source>
</evidence>
<dbReference type="InterPro" id="IPR043519">
    <property type="entry name" value="NT_sf"/>
</dbReference>
<comment type="catalytic activity">
    <reaction evidence="7">
        <text>[glutamine synthetase]-O(4)-(5'-adenylyl)-L-tyrosine + phosphate = [glutamine synthetase]-L-tyrosine + ADP</text>
        <dbReference type="Rhea" id="RHEA:43716"/>
        <dbReference type="Rhea" id="RHEA-COMP:10660"/>
        <dbReference type="Rhea" id="RHEA-COMP:10661"/>
        <dbReference type="ChEBI" id="CHEBI:43474"/>
        <dbReference type="ChEBI" id="CHEBI:46858"/>
        <dbReference type="ChEBI" id="CHEBI:83624"/>
        <dbReference type="ChEBI" id="CHEBI:456216"/>
        <dbReference type="EC" id="2.7.7.89"/>
    </reaction>
</comment>
<keyword evidence="2 7" id="KW-0548">Nucleotidyltransferase</keyword>
<comment type="caution">
    <text evidence="11">The sequence shown here is derived from an EMBL/GenBank/DDBJ whole genome shotgun (WGS) entry which is preliminary data.</text>
</comment>
<dbReference type="SUPFAM" id="SSF81593">
    <property type="entry name" value="Nucleotidyltransferase substrate binding subunit/domain"/>
    <property type="match status" value="2"/>
</dbReference>
<dbReference type="PANTHER" id="PTHR30621">
    <property type="entry name" value="GLUTAMINE SYNTHETASE ADENYLYLTRANSFERASE"/>
    <property type="match status" value="1"/>
</dbReference>
<evidence type="ECO:0000313" key="12">
    <source>
        <dbReference type="Proteomes" id="UP000655570"/>
    </source>
</evidence>
<keyword evidence="5 7" id="KW-0460">Magnesium</keyword>
<feature type="region of interest" description="Disordered" evidence="8">
    <location>
        <begin position="1"/>
        <end position="27"/>
    </location>
</feature>
<feature type="compositionally biased region" description="Low complexity" evidence="8">
    <location>
        <begin position="124"/>
        <end position="133"/>
    </location>
</feature>
<keyword evidence="3 7" id="KW-0547">Nucleotide-binding</keyword>
<comment type="similarity">
    <text evidence="7">Belongs to the GlnE family.</text>
</comment>
<feature type="region of interest" description="Adenylyl removase" evidence="7">
    <location>
        <begin position="1"/>
        <end position="568"/>
    </location>
</feature>
<dbReference type="GO" id="GO:0008882">
    <property type="term" value="F:[glutamate-ammonia-ligase] adenylyltransferase activity"/>
    <property type="evidence" value="ECO:0007669"/>
    <property type="project" value="UniProtKB-EC"/>
</dbReference>
<sequence length="1080" mass="114420">MTPGPDGGAHLSSLGAPGGSRRTTPTSRLRRLGFADVTRSVSLLDDKDLVGVLGPLPEELLAAVGATADPDLALLQLARLSSAVAGDEASCAVFRDVLSGVAAVADAGDAGELPADTADTAGKAAGAGAAATDSRPGSDDTAEDAASHGPAPTGRDRLLAVLGASVALGDDLVSHPELLHVVADPAPGTGVPAQTVRAELLRAVDADPDAGQPVAALPAAVATDAMRRAYRARILRIAATDLTAPDPLAAMPAVAAALADLAAAALEAALAVARSELDDHGAGVRLAVMGMGKCGGRELNYVSDVDVIYVAEPADGYDESYATSVGARLATGLARVCSGTSSEPPLWPVDAALRPEGKNGPLVRSLASHLAYYERWAKTWEFQALLKARLVAGDAELAAAYHDAINPFVWTAVARENFVEDSQAMRRRVEDHVPAAEADRQLKLGKGGLRDVEFTVQLLQLVHGRADDSIRSPSTLTALAALAAGGYVGREHAARLAACYRFLRSLEHRIQLFRLRRTHLIPTGEDDLRRLARSVGMRSEGAEGLMERWRATRREVRALHEELFYRPLLPATAQLSTEEASLAPEAAKARFQAIGYRDPAGAMRHVVALTEGVSRRAAIQRQLLPVMLGWFAEGADPDAGLLNFRTLSEELGSTHWYLKLLRDSGSAAHRLATLLSSSRYMADALSRSPESVAWLADDAELAPRGAARLAVEADAILTRADVAGPAAKALRAVRRRELARTGAAEILGVVDAVDAARAISDAADLVLVGGLRVAQFVARQELGIARPADDPARLQVVAMGRLGGREMGYGSDADVLFVHEPVEGAADRDAQAFALLVATRLRSLLGDMGPEPGLPVDADLRPEGRNGPLVRSFESYAEYYDRWSSAWESQALLRARPVAGDPGLGERFVALVDPMRYPAGGVEPATEREVRRIKARVEAERLPRGVDPSRHLKLGRGGVSDVEWTVQLLQLQHAHEVVGLRTTSTIDALEAASHAGIVTPDDAATLGEAWHLASRLRSALVLWSGRTGGPTADVLPHEVRALAGLARVIGEESGAELEERYLRTARRARAVMERVFYGED</sequence>
<evidence type="ECO:0000256" key="2">
    <source>
        <dbReference type="ARBA" id="ARBA00022695"/>
    </source>
</evidence>
<dbReference type="PANTHER" id="PTHR30621:SF0">
    <property type="entry name" value="BIFUNCTIONAL GLUTAMINE SYNTHETASE ADENYLYLTRANSFERASE_ADENYLYL-REMOVING ENZYME"/>
    <property type="match status" value="1"/>
</dbReference>
<dbReference type="Gene3D" id="1.20.120.330">
    <property type="entry name" value="Nucleotidyltransferases domain 2"/>
    <property type="match status" value="2"/>
</dbReference>
<keyword evidence="1 7" id="KW-0808">Transferase</keyword>
<comment type="catalytic activity">
    <reaction evidence="7">
        <text>[glutamine synthetase]-L-tyrosine + ATP = [glutamine synthetase]-O(4)-(5'-adenylyl)-L-tyrosine + diphosphate</text>
        <dbReference type="Rhea" id="RHEA:18589"/>
        <dbReference type="Rhea" id="RHEA-COMP:10660"/>
        <dbReference type="Rhea" id="RHEA-COMP:10661"/>
        <dbReference type="ChEBI" id="CHEBI:30616"/>
        <dbReference type="ChEBI" id="CHEBI:33019"/>
        <dbReference type="ChEBI" id="CHEBI:46858"/>
        <dbReference type="ChEBI" id="CHEBI:83624"/>
        <dbReference type="EC" id="2.7.7.42"/>
    </reaction>
</comment>
<dbReference type="GO" id="GO:0047388">
    <property type="term" value="F:[glutamine synthetase]-adenylyl-L-tyrosine phosphorylase activity"/>
    <property type="evidence" value="ECO:0007669"/>
    <property type="project" value="UniProtKB-EC"/>
</dbReference>
<evidence type="ECO:0000256" key="5">
    <source>
        <dbReference type="ARBA" id="ARBA00022842"/>
    </source>
</evidence>
<proteinExistence type="inferred from homology"/>
<dbReference type="SUPFAM" id="SSF81301">
    <property type="entry name" value="Nucleotidyltransferase"/>
    <property type="match status" value="2"/>
</dbReference>